<dbReference type="InterPro" id="IPR046427">
    <property type="entry name" value="Legumain_prodom_sf"/>
</dbReference>
<feature type="compositionally biased region" description="Polar residues" evidence="16">
    <location>
        <begin position="182"/>
        <end position="193"/>
    </location>
</feature>
<dbReference type="CDD" id="cd21115">
    <property type="entry name" value="legumain_C"/>
    <property type="match status" value="1"/>
</dbReference>
<evidence type="ECO:0000256" key="7">
    <source>
        <dbReference type="ARBA" id="ARBA00022729"/>
    </source>
</evidence>
<feature type="transmembrane region" description="Helical" evidence="15">
    <location>
        <begin position="1028"/>
        <end position="1047"/>
    </location>
</feature>
<feature type="transmembrane region" description="Helical" evidence="15">
    <location>
        <begin position="1315"/>
        <end position="1332"/>
    </location>
</feature>
<evidence type="ECO:0000313" key="19">
    <source>
        <dbReference type="EMBL" id="KAK1791312.1"/>
    </source>
</evidence>
<feature type="region of interest" description="Disordered" evidence="16">
    <location>
        <begin position="120"/>
        <end position="193"/>
    </location>
</feature>
<evidence type="ECO:0000313" key="20">
    <source>
        <dbReference type="Proteomes" id="UP001239994"/>
    </source>
</evidence>
<evidence type="ECO:0000259" key="18">
    <source>
        <dbReference type="Pfam" id="PF20985"/>
    </source>
</evidence>
<feature type="non-terminal residue" evidence="19">
    <location>
        <position position="2807"/>
    </location>
</feature>
<organism evidence="19 20">
    <name type="scientific">Electrophorus voltai</name>
    <dbReference type="NCBI Taxonomy" id="2609070"/>
    <lineage>
        <taxon>Eukaryota</taxon>
        <taxon>Metazoa</taxon>
        <taxon>Chordata</taxon>
        <taxon>Craniata</taxon>
        <taxon>Vertebrata</taxon>
        <taxon>Euteleostomi</taxon>
        <taxon>Actinopterygii</taxon>
        <taxon>Neopterygii</taxon>
        <taxon>Teleostei</taxon>
        <taxon>Ostariophysi</taxon>
        <taxon>Gymnotiformes</taxon>
        <taxon>Gymnotoidei</taxon>
        <taxon>Gymnotidae</taxon>
        <taxon>Electrophorus</taxon>
    </lineage>
</organism>
<comment type="caution">
    <text evidence="19">The sequence shown here is derived from an EMBL/GenBank/DDBJ whole genome shotgun (WGS) entry which is preliminary data.</text>
</comment>
<dbReference type="GO" id="GO:0004197">
    <property type="term" value="F:cysteine-type endopeptidase activity"/>
    <property type="evidence" value="ECO:0007669"/>
    <property type="project" value="UniProtKB-EC"/>
</dbReference>
<feature type="transmembrane region" description="Helical" evidence="15">
    <location>
        <begin position="1137"/>
        <end position="1165"/>
    </location>
</feature>
<evidence type="ECO:0000256" key="3">
    <source>
        <dbReference type="ARBA" id="ARBA00009941"/>
    </source>
</evidence>
<evidence type="ECO:0000256" key="8">
    <source>
        <dbReference type="ARBA" id="ARBA00022801"/>
    </source>
</evidence>
<keyword evidence="9" id="KW-0788">Thiol protease</keyword>
<feature type="region of interest" description="Disordered" evidence="16">
    <location>
        <begin position="962"/>
        <end position="985"/>
    </location>
</feature>
<feature type="region of interest" description="Disordered" evidence="16">
    <location>
        <begin position="671"/>
        <end position="703"/>
    </location>
</feature>
<feature type="region of interest" description="Disordered" evidence="16">
    <location>
        <begin position="616"/>
        <end position="656"/>
    </location>
</feature>
<feature type="domain" description="Legumain prodomain" evidence="18">
    <location>
        <begin position="2711"/>
        <end position="2806"/>
    </location>
</feature>
<keyword evidence="5" id="KW-0645">Protease</keyword>
<feature type="region of interest" description="Disordered" evidence="16">
    <location>
        <begin position="776"/>
        <end position="854"/>
    </location>
</feature>
<feature type="transmembrane region" description="Helical" evidence="15">
    <location>
        <begin position="1177"/>
        <end position="1201"/>
    </location>
</feature>
<feature type="active site" evidence="14">
    <location>
        <position position="2522"/>
    </location>
</feature>
<accession>A0AAD9DTM3</accession>
<feature type="transmembrane region" description="Helical" evidence="15">
    <location>
        <begin position="76"/>
        <end position="98"/>
    </location>
</feature>
<dbReference type="Proteomes" id="UP001239994">
    <property type="component" value="Unassembled WGS sequence"/>
</dbReference>
<comment type="subcellular location">
    <subcellularLocation>
        <location evidence="2 15">Membrane</location>
        <topology evidence="2 15">Multi-pass membrane protein</topology>
    </subcellularLocation>
</comment>
<feature type="compositionally biased region" description="Basic residues" evidence="16">
    <location>
        <begin position="581"/>
        <end position="591"/>
    </location>
</feature>
<feature type="compositionally biased region" description="Polar residues" evidence="16">
    <location>
        <begin position="2113"/>
        <end position="2122"/>
    </location>
</feature>
<comment type="similarity">
    <text evidence="3">Belongs to the peptidase C13 family.</text>
</comment>
<feature type="transmembrane region" description="Helical" evidence="15">
    <location>
        <begin position="1090"/>
        <end position="1107"/>
    </location>
</feature>
<dbReference type="InterPro" id="IPR039797">
    <property type="entry name" value="Pecanex"/>
</dbReference>
<feature type="compositionally biased region" description="Basic and acidic residues" evidence="16">
    <location>
        <begin position="418"/>
        <end position="430"/>
    </location>
</feature>
<dbReference type="InterPro" id="IPR043577">
    <property type="entry name" value="AE"/>
</dbReference>
<evidence type="ECO:0000256" key="16">
    <source>
        <dbReference type="SAM" id="MobiDB-lite"/>
    </source>
</evidence>
<evidence type="ECO:0000259" key="17">
    <source>
        <dbReference type="Pfam" id="PF05041"/>
    </source>
</evidence>
<evidence type="ECO:0000256" key="5">
    <source>
        <dbReference type="ARBA" id="ARBA00022670"/>
    </source>
</evidence>
<comment type="subunit">
    <text evidence="13">Homodimer before autocatalytic removal of the propeptide. Monomer after autocatalytic processing. May interact with integrins.</text>
</comment>
<feature type="domain" description="Pecanex C-terminal" evidence="17">
    <location>
        <begin position="1803"/>
        <end position="2029"/>
    </location>
</feature>
<feature type="active site" description="Nucleophile" evidence="14">
    <location>
        <position position="2563"/>
    </location>
</feature>
<keyword evidence="7" id="KW-0732">Signal</keyword>
<feature type="region of interest" description="Disordered" evidence="16">
    <location>
        <begin position="709"/>
        <end position="728"/>
    </location>
</feature>
<feature type="region of interest" description="Disordered" evidence="16">
    <location>
        <begin position="291"/>
        <end position="598"/>
    </location>
</feature>
<feature type="transmembrane region" description="Helical" evidence="15">
    <location>
        <begin position="1053"/>
        <end position="1070"/>
    </location>
</feature>
<keyword evidence="10 15" id="KW-1133">Transmembrane helix</keyword>
<evidence type="ECO:0000256" key="15">
    <source>
        <dbReference type="RuleBase" id="RU367089"/>
    </source>
</evidence>
<dbReference type="Pfam" id="PF05041">
    <property type="entry name" value="Pecanex_C"/>
    <property type="match status" value="1"/>
</dbReference>
<comment type="catalytic activity">
    <reaction evidence="1">
        <text>Hydrolysis of proteins and small molecule substrates at -Asn-|-Xaa- bonds.</text>
        <dbReference type="EC" id="3.4.22.34"/>
    </reaction>
</comment>
<dbReference type="PANTHER" id="PTHR12372">
    <property type="entry name" value="PECANEX"/>
    <property type="match status" value="1"/>
</dbReference>
<feature type="compositionally biased region" description="Low complexity" evidence="16">
    <location>
        <begin position="2123"/>
        <end position="2150"/>
    </location>
</feature>
<keyword evidence="8" id="KW-0378">Hydrolase</keyword>
<keyword evidence="20" id="KW-1185">Reference proteome</keyword>
<evidence type="ECO:0000256" key="1">
    <source>
        <dbReference type="ARBA" id="ARBA00000810"/>
    </source>
</evidence>
<dbReference type="FunFam" id="3.40.50.1460:FF:000006">
    <property type="entry name" value="Legumain"/>
    <property type="match status" value="1"/>
</dbReference>
<gene>
    <name evidence="19" type="ORF">P4O66_013327</name>
</gene>
<dbReference type="InterPro" id="IPR001096">
    <property type="entry name" value="Peptidase_C13"/>
</dbReference>
<dbReference type="PIRSF" id="PIRSF019663">
    <property type="entry name" value="Legumain"/>
    <property type="match status" value="1"/>
</dbReference>
<keyword evidence="6 15" id="KW-0812">Transmembrane</keyword>
<evidence type="ECO:0000256" key="12">
    <source>
        <dbReference type="ARBA" id="ARBA00045698"/>
    </source>
</evidence>
<dbReference type="PANTHER" id="PTHR12372:SF2">
    <property type="entry name" value="PECANEX-LIKE PROTEIN 1"/>
    <property type="match status" value="1"/>
</dbReference>
<evidence type="ECO:0000256" key="10">
    <source>
        <dbReference type="ARBA" id="ARBA00022989"/>
    </source>
</evidence>
<evidence type="ECO:0000256" key="4">
    <source>
        <dbReference type="ARBA" id="ARBA00010170"/>
    </source>
</evidence>
<dbReference type="GO" id="GO:0016020">
    <property type="term" value="C:membrane"/>
    <property type="evidence" value="ECO:0007669"/>
    <property type="project" value="UniProtKB-SubCell"/>
</dbReference>
<dbReference type="PRINTS" id="PR00776">
    <property type="entry name" value="HEMOGLOBNASE"/>
</dbReference>
<feature type="compositionally biased region" description="Polar residues" evidence="16">
    <location>
        <begin position="813"/>
        <end position="854"/>
    </location>
</feature>
<feature type="compositionally biased region" description="Basic residues" evidence="16">
    <location>
        <begin position="374"/>
        <end position="383"/>
    </location>
</feature>
<evidence type="ECO:0000256" key="11">
    <source>
        <dbReference type="ARBA" id="ARBA00023136"/>
    </source>
</evidence>
<feature type="compositionally biased region" description="Basic and acidic residues" evidence="16">
    <location>
        <begin position="552"/>
        <end position="562"/>
    </location>
</feature>
<dbReference type="Pfam" id="PF20985">
    <property type="entry name" value="Legum_prodom"/>
    <property type="match status" value="1"/>
</dbReference>
<feature type="region of interest" description="Disordered" evidence="16">
    <location>
        <begin position="2080"/>
        <end position="2177"/>
    </location>
</feature>
<feature type="compositionally biased region" description="Polar residues" evidence="16">
    <location>
        <begin position="455"/>
        <end position="471"/>
    </location>
</feature>
<evidence type="ECO:0000256" key="2">
    <source>
        <dbReference type="ARBA" id="ARBA00004141"/>
    </source>
</evidence>
<dbReference type="EMBL" id="JAROKS010000020">
    <property type="protein sequence ID" value="KAK1791312.1"/>
    <property type="molecule type" value="Genomic_DNA"/>
</dbReference>
<sequence>CGRLYRRGVNLVMSDGQDTSKPFRKPVANEQGWLVSPPPAWLCLDVPDRQHSPTYTTNVHVTIQDKTALRFLAGGALPPTMVIVGIYCGVIAAVFALLKMVNYRLHTALDEGEVVERWAKGSHGHGAGAEHQRDPALQRQGNSNGPGDPGGGIEMADFIQEETPPVDCSSRNSYAGMDSNHQRSPSSWPGLMSNQGVRGMITCQIASSRGGPAAAKGDIRKTSDDISLSLAQSCSQDQDLMSDPKMYCLVSNDSFASMQPSTSLAQDLYSSTPHPFSQSLSSCDTEITAHIPAHSQSFRKESSRPRGLPRTSSSAGSAFPDPSVPEFSLYPPPRRGGLDPVSELETSRPQRALEGQEQQDLGVPSPSGAECYRPHKREHRRLARSVSRETGEGECEGDGGSGLYQVQGMRGGALGRGAGRERGGGEHSADSLRSLSTRSTGSSESYCSGTDRDTNSTLSSLHSEQTSSTHVESLLSLSGDERGAGAPGDTRSASRASGEANKNPHANELSPKPATNDPLTPTNALQTTSQEGEGPGEEGGSSANATAGPAHPHQEAARDVVKPKSANPIHRAASSSGAGRSGRRRNGKKRASSFDASRHRDYACVRGMAKPRSAMFAKGEEDSSDQSELSHTSSLLSTHQLSTDSSSSTSHSCRSPTDACYGLLRARAAGTRLRTGEKDRERGKRRASRRPASSGSAKTHARVLSLDSSTTACLNDPHRLGAPAGPGPLTTSKSDLEAKEGEVLDAASLLGRASQLESVTRSRNSLPCPVALGEAHEAASTSSKVAPSGEDTVTFRRERSTFRRQAVRRRHNAGSNPTPPTSLIGSPLSLQEALNQTSQASGSQVRGQPSRTPSQVTVLSASASLLVRNGSVHLEGSQDKASTVGLASLQEDFGKLSSPLYEVGGCDVSLVNFEPATRRASNNIWDTDSHLSSSTSVRFYPHDLIRLNRLLSMDPELLEPQDADGSPDLQGVPQGPQNATHQHSHATPHKAKQYYRLWLLPHLWVGLRFDRLTLLALFDRNREVLENVLAVVLAVLVAFLGSVLLVHNFFTDIWVFQFCLVIASCQYSLLKSVQPDSSSPRHGHNRIIAYSRPVYFCLCCVLIWLFHYGSMRSNSSRITLYGVTVTSSLLLTSARDLVIVFTLCFPLIFFAGLLPQVNTFLMYLFEQLDIHVFGGNACTSLLSALYSVLRSMVTVAMLYGLCYGALQESWDPQHIPVLFSVFCGLLVAVSYHLSRQSSDPSVLISLVQSKVFPNVKEQNPEDPLAEVQDPLPEKLRNSVNERLQSDLIVCVLIAVLYFAIHVSTVFLALQPFLSYVLYGLVGTVGLLTHYLLPQMRKQLPWYCFSHPLLKTKEFYQFEVRDAAHVMWFERVHVWLLFVEKNVLYPLVVLNVMSGSAQELASSKKLNAEIAALLIAVAGLKLLRSSFSSPTYQYVTVLFTVLFFTFDYRQLSETLLLDLFVTSIVFSKLWELLYKLHFVYTYMAPWQITWGSAFHAFAQPFAVPHSAMLFVQAIVSAVFSTPLNPFLGSAIFITSYVRPVKFWERDYNTKRVDHSNTRLASQLDRNPGSDDNNLNSIFYEHLTRSLQYSLCGDLLLGRWGNYGTGDCFILASDYLNALVHLVEIGNGLVTFQLRGLEFRGTYCQQREVEAITEGVEEDEGCCCCEPGHVPHLLSFNTAFGQRWLAWEVLVTKYVLEGYSITDNSAASMLQVFDLRRILTTYYVKGIIYYVIASPKLEEWLANETMQEGLQGCGERNYVDLDPTFNPNIDEDYDHRLAGISRDSFCLVYLSWIQYCNSRRQKPLDCEKDSPLVLLCYGLCVLGRRALGTAAHHMSSNLESFLYGLHALFKGDFRISSVRDEWIFADMELLRKVVVPGIRMSLKLHQDHFTSPDEYEDHSVLFEAISTHEQTLVIAHEGDPAWRSAVLSGSPSLLALRHVMDEGTDEYKIIMLNRRYLSFRVIKVNRECVRGLWAGQQQELVFLRNRNPERGSIQNAKQALRNMINSSCDQPIGYPIYVSPLTTSYCNSHAQLGRILGGSISIASIRDFIVNTWHRLRKGCGAGCNSGGNIEECDGGAVTCGSRTSGHSGTTGSAPSESQHGTVWQARAGGPAPQNAYTPHSLGTSQSSQSVQSALARHSPARASSHSSSFRHSSSRHSSLRTSATGLEPCRRSSSSQLSLRTLPTSLQLRLAAGPAPEPAPAGSASGHPIPPCKRHALAGLLGTEGGVPGVEHHHPLHPLYPHNPVVACIRRDDISYRVQIVDVSQVLDTINLSKRKELVWPDESFRLRAGRSCWRDWSPLEGMEGHVIHRWVPCSRDPVSRSHMDKTILLVQVEDKLVPILETGVTDLGAEVTVHIPAELRAYDLPAPSVATCIEMKWHAVAVVSLCLGLAVSAFPSEQPENGKNWVVIVAGSNGWYNYRHQADVCHAYQIVHKNGIPDEQIVVMMYDDLAQNPDNPTPGVIINRPNGSDVYKGVLKDYIGDAVTPQNFLAVLKGDAASVKGGSGKVLNSGPNDHVFVYFTDHGAPGLLAFPSDDLLVHDLMDAIQYMRNNNKYKKMVFYIEACESGSMMKPLPADIDVYATTAANPRESSYACYYDESRDTYLGDWYSVNWMEDSDVEDLSQETLAKQFKIVKRLTNTSHVMQYGNKTLSHMKVIKFQGNALGGAKVAKPVPLPPVTRHDLTPSPDVYMSILKRKLMKSNDVAVARGYLMEISAHLKMRELLADTMRKVAETVVGKGLEAQQVLDERQEISQYECYAAALTRFKSSCFNWHNQEHEYALRHLYVLVNLCERGHQATRIMEALEEACM</sequence>
<reference evidence="19" key="1">
    <citation type="submission" date="2023-03" db="EMBL/GenBank/DDBJ databases">
        <title>Electrophorus voltai genome.</title>
        <authorList>
            <person name="Bian C."/>
        </authorList>
    </citation>
    <scope>NUCLEOTIDE SEQUENCE</scope>
    <source>
        <strain evidence="19">CB-2022</strain>
        <tissue evidence="19">Muscle</tissue>
    </source>
</reference>
<evidence type="ECO:0000256" key="9">
    <source>
        <dbReference type="ARBA" id="ARBA00022807"/>
    </source>
</evidence>
<proteinExistence type="inferred from homology"/>
<feature type="compositionally biased region" description="Polar residues" evidence="16">
    <location>
        <begin position="517"/>
        <end position="530"/>
    </location>
</feature>
<dbReference type="Gene3D" id="1.10.132.130">
    <property type="match status" value="1"/>
</dbReference>
<feature type="transmembrane region" description="Helical" evidence="15">
    <location>
        <begin position="1213"/>
        <end position="1233"/>
    </location>
</feature>
<feature type="transmembrane region" description="Helical" evidence="15">
    <location>
        <begin position="1287"/>
        <end position="1309"/>
    </location>
</feature>
<feature type="compositionally biased region" description="Low complexity" evidence="16">
    <location>
        <begin position="431"/>
        <end position="449"/>
    </location>
</feature>
<comment type="similarity">
    <text evidence="4 15">Belongs to the pecanex family.</text>
</comment>
<comment type="function">
    <text evidence="12">Has a strict specificity for hydrolysis of asparaginyl bonds. Can also cleave aspartyl bonds slowly, especially under acidic conditions. Involved in the processing of proteins for MHC class II antigen presentation in the lysosomal/endosomal system. Also involved in MHC class I antigen presentation in cross-presenting dendritic cells by mediating cleavage and maturation of Perforin-2 (MPEG1), thereby promoting antigen translocation in the cytosol. Required for normal lysosomal protein degradation in renal proximal tubules. Required for normal degradation of internalized EGFR. Plays a role in the regulation of cell proliferation via its role in EGFR degradation.</text>
</comment>
<dbReference type="InterPro" id="IPR007735">
    <property type="entry name" value="Pecanex_C"/>
</dbReference>
<evidence type="ECO:0000256" key="13">
    <source>
        <dbReference type="ARBA" id="ARBA00046668"/>
    </source>
</evidence>
<evidence type="ECO:0000256" key="6">
    <source>
        <dbReference type="ARBA" id="ARBA00022692"/>
    </source>
</evidence>
<keyword evidence="11 15" id="KW-0472">Membrane</keyword>
<protein>
    <recommendedName>
        <fullName evidence="15">Pecanex-like protein</fullName>
    </recommendedName>
</protein>
<dbReference type="GO" id="GO:0051603">
    <property type="term" value="P:proteolysis involved in protein catabolic process"/>
    <property type="evidence" value="ECO:0007669"/>
    <property type="project" value="InterPro"/>
</dbReference>
<dbReference type="InterPro" id="IPR048501">
    <property type="entry name" value="Legum_prodom"/>
</dbReference>
<dbReference type="PIRSF" id="PIRSF500139">
    <property type="entry name" value="AE"/>
    <property type="match status" value="1"/>
</dbReference>
<dbReference type="Gene3D" id="3.40.50.1460">
    <property type="match status" value="1"/>
</dbReference>
<feature type="compositionally biased region" description="Low complexity" evidence="16">
    <location>
        <begin position="2080"/>
        <end position="2091"/>
    </location>
</feature>
<name>A0AAD9DTM3_9TELE</name>
<feature type="compositionally biased region" description="Low complexity" evidence="16">
    <location>
        <begin position="627"/>
        <end position="652"/>
    </location>
</feature>
<evidence type="ECO:0000256" key="14">
    <source>
        <dbReference type="PIRSR" id="PIRSR019663-1"/>
    </source>
</evidence>
<dbReference type="Pfam" id="PF01650">
    <property type="entry name" value="Peptidase_C13"/>
    <property type="match status" value="1"/>
</dbReference>